<name>A0A2D3UXZ7_9PEZI</name>
<feature type="region of interest" description="Disordered" evidence="1">
    <location>
        <begin position="1"/>
        <end position="25"/>
    </location>
</feature>
<keyword evidence="3" id="KW-1185">Reference proteome</keyword>
<evidence type="ECO:0000313" key="2">
    <source>
        <dbReference type="EMBL" id="CZT21751.1"/>
    </source>
</evidence>
<reference evidence="2 3" key="1">
    <citation type="submission" date="2016-03" db="EMBL/GenBank/DDBJ databases">
        <authorList>
            <person name="Ploux O."/>
        </authorList>
    </citation>
    <scope>NUCLEOTIDE SEQUENCE [LARGE SCALE GENOMIC DNA]</scope>
    <source>
        <strain evidence="2 3">URUG2</strain>
    </source>
</reference>
<feature type="compositionally biased region" description="Low complexity" evidence="1">
    <location>
        <begin position="1"/>
        <end position="11"/>
    </location>
</feature>
<feature type="region of interest" description="Disordered" evidence="1">
    <location>
        <begin position="54"/>
        <end position="119"/>
    </location>
</feature>
<evidence type="ECO:0000256" key="1">
    <source>
        <dbReference type="SAM" id="MobiDB-lite"/>
    </source>
</evidence>
<dbReference type="EMBL" id="FJUY01000012">
    <property type="protein sequence ID" value="CZT21751.1"/>
    <property type="molecule type" value="Genomic_DNA"/>
</dbReference>
<sequence>MRWASSLALATLPPPPPSSSPSSALLAARNAARRLVGSRLALSARAAAALLRAQQQQQQLQEDFGPLFGGDDDDYDPLPPLHGSNNNNIKATSEEPGSFKAGGASLPKGLAPNLKRKSEELEELEEKKAKLRRGADKKKLVEQPHNGDFAVADWRWSTLSPADQIRLSHAGRVDRIGVARPVACGRCVREKFACKVYADPGV</sequence>
<accession>A0A2D3UXZ7</accession>
<dbReference type="Proteomes" id="UP000225277">
    <property type="component" value="Unassembled WGS sequence"/>
</dbReference>
<dbReference type="GeneID" id="35602731"/>
<proteinExistence type="predicted"/>
<feature type="compositionally biased region" description="Low complexity" evidence="1">
    <location>
        <begin position="54"/>
        <end position="66"/>
    </location>
</feature>
<evidence type="ECO:0000313" key="3">
    <source>
        <dbReference type="Proteomes" id="UP000225277"/>
    </source>
</evidence>
<dbReference type="RefSeq" id="XP_023628640.1">
    <property type="nucleotide sequence ID" value="XM_023772872.1"/>
</dbReference>
<protein>
    <submittedName>
        <fullName evidence="2">Uncharacterized protein</fullName>
    </submittedName>
</protein>
<organism evidence="2 3">
    <name type="scientific">Ramularia collo-cygni</name>
    <dbReference type="NCBI Taxonomy" id="112498"/>
    <lineage>
        <taxon>Eukaryota</taxon>
        <taxon>Fungi</taxon>
        <taxon>Dikarya</taxon>
        <taxon>Ascomycota</taxon>
        <taxon>Pezizomycotina</taxon>
        <taxon>Dothideomycetes</taxon>
        <taxon>Dothideomycetidae</taxon>
        <taxon>Mycosphaerellales</taxon>
        <taxon>Mycosphaerellaceae</taxon>
        <taxon>Ramularia</taxon>
    </lineage>
</organism>
<dbReference type="AlphaFoldDB" id="A0A2D3UXZ7"/>
<gene>
    <name evidence="2" type="ORF">RCC_07616</name>
</gene>